<keyword evidence="2" id="KW-0732">Signal</keyword>
<feature type="chain" id="PRO_5042097093" description="Right handed beta helix domain-containing protein" evidence="2">
    <location>
        <begin position="21"/>
        <end position="804"/>
    </location>
</feature>
<sequence length="804" mass="83585">MFRDVLLLSILGSALQNGEALQPAATKEALAAKDWTPNENGGATPHTEELHISVGTEGVSATKAQGSTWLADEFYFAISHMGRRQLWINDTESCPWMTSTSEDWVLECNDGTFCDIQYASGAWGCCTTHGGRKRCPKLQGYMCAGLFCSGYTENCCQANAAYCDKKNLGGLRPCYPSCTDLEVMEEEAGTVSLWSDVEGENCNDYYVHQYCTEAGDYGDSSRALLKWADANFSDYANYGLSAADACCSCGGGLNDPPPPQCPPSQPPPEPPHPPSPPPLPNAPAVTLEGTSAILNNSQYASPQLVDALQTTEVAAIVLYTDVALDEALPVVNRTISVTGLCGDLQDLHCEVSGRNRHRIFSVARSGAVSLHQVALRHGFADANSHLGNAGGALYLEAGGILTGYNCIFEANEAYDGAAIFAVGCSVTLSWCSVTGNTAGHTVLHFVDSTVIVDTQSRVAENFADKACCLFTRNSSVLVQDSQVEDNYSLRSVGGIALEGSNGVIRASNLTGNSGWYGALHLSEFSSMLLCEETSISQNEGRYRTGGMYMTSGSKARIIESTTVTNNTAVFSGAGLALAGTGSPIEGATVCHNVATTDSGGGISVVTTWLPQPVTLDRTLVCGNTAEGMFGGGMYVAASAVLISSEVLNNSAAYGGGLAGGSYLLQEGSLVSSNKASKQGGGIWSDNYLEVTNCSMLSQNSAGEEGGGVFLDSGSALTLSSDSAVEDNEGGSGGGIQCGTHATITMDAASVVRNRAASNGGGIVASEGCTLTLDNGSMVWNNAALKGGGIFANKASAVDVLSNSS</sequence>
<dbReference type="InterPro" id="IPR011050">
    <property type="entry name" value="Pectin_lyase_fold/virulence"/>
</dbReference>
<evidence type="ECO:0000313" key="4">
    <source>
        <dbReference type="Proteomes" id="UP001190700"/>
    </source>
</evidence>
<dbReference type="PANTHER" id="PTHR11319:SF35">
    <property type="entry name" value="OUTER MEMBRANE PROTEIN PMPC-RELATED"/>
    <property type="match status" value="1"/>
</dbReference>
<name>A0AAE0G478_9CHLO</name>
<dbReference type="PANTHER" id="PTHR11319">
    <property type="entry name" value="G PROTEIN-COUPLED RECEPTOR-RELATED"/>
    <property type="match status" value="1"/>
</dbReference>
<feature type="non-terminal residue" evidence="3">
    <location>
        <position position="804"/>
    </location>
</feature>
<dbReference type="Proteomes" id="UP001190700">
    <property type="component" value="Unassembled WGS sequence"/>
</dbReference>
<reference evidence="3 4" key="1">
    <citation type="journal article" date="2015" name="Genome Biol. Evol.">
        <title>Comparative Genomics of a Bacterivorous Green Alga Reveals Evolutionary Causalities and Consequences of Phago-Mixotrophic Mode of Nutrition.</title>
        <authorList>
            <person name="Burns J.A."/>
            <person name="Paasch A."/>
            <person name="Narechania A."/>
            <person name="Kim E."/>
        </authorList>
    </citation>
    <scope>NUCLEOTIDE SEQUENCE [LARGE SCALE GENOMIC DNA]</scope>
    <source>
        <strain evidence="3 4">PLY_AMNH</strain>
    </source>
</reference>
<accession>A0AAE0G478</accession>
<keyword evidence="4" id="KW-1185">Reference proteome</keyword>
<feature type="compositionally biased region" description="Pro residues" evidence="1">
    <location>
        <begin position="258"/>
        <end position="281"/>
    </location>
</feature>
<feature type="signal peptide" evidence="2">
    <location>
        <begin position="1"/>
        <end position="20"/>
    </location>
</feature>
<protein>
    <recommendedName>
        <fullName evidence="5">Right handed beta helix domain-containing protein</fullName>
    </recommendedName>
</protein>
<proteinExistence type="predicted"/>
<evidence type="ECO:0000313" key="3">
    <source>
        <dbReference type="EMBL" id="KAK3271282.1"/>
    </source>
</evidence>
<gene>
    <name evidence="3" type="ORF">CYMTET_20360</name>
</gene>
<feature type="region of interest" description="Disordered" evidence="1">
    <location>
        <begin position="258"/>
        <end position="285"/>
    </location>
</feature>
<evidence type="ECO:0008006" key="5">
    <source>
        <dbReference type="Google" id="ProtNLM"/>
    </source>
</evidence>
<evidence type="ECO:0000256" key="2">
    <source>
        <dbReference type="SAM" id="SignalP"/>
    </source>
</evidence>
<dbReference type="AlphaFoldDB" id="A0AAE0G478"/>
<organism evidence="3 4">
    <name type="scientific">Cymbomonas tetramitiformis</name>
    <dbReference type="NCBI Taxonomy" id="36881"/>
    <lineage>
        <taxon>Eukaryota</taxon>
        <taxon>Viridiplantae</taxon>
        <taxon>Chlorophyta</taxon>
        <taxon>Pyramimonadophyceae</taxon>
        <taxon>Pyramimonadales</taxon>
        <taxon>Pyramimonadaceae</taxon>
        <taxon>Cymbomonas</taxon>
    </lineage>
</organism>
<evidence type="ECO:0000256" key="1">
    <source>
        <dbReference type="SAM" id="MobiDB-lite"/>
    </source>
</evidence>
<comment type="caution">
    <text evidence="3">The sequence shown here is derived from an EMBL/GenBank/DDBJ whole genome shotgun (WGS) entry which is preliminary data.</text>
</comment>
<dbReference type="EMBL" id="LGRX02009874">
    <property type="protein sequence ID" value="KAK3271282.1"/>
    <property type="molecule type" value="Genomic_DNA"/>
</dbReference>
<dbReference type="SUPFAM" id="SSF51126">
    <property type="entry name" value="Pectin lyase-like"/>
    <property type="match status" value="1"/>
</dbReference>